<evidence type="ECO:0000313" key="2">
    <source>
        <dbReference type="EMBL" id="KYC52091.1"/>
    </source>
</evidence>
<organism evidence="2 3">
    <name type="scientific">Candidatus Methanofastidiosum methylothiophilum</name>
    <dbReference type="NCBI Taxonomy" id="1705564"/>
    <lineage>
        <taxon>Archaea</taxon>
        <taxon>Methanobacteriati</taxon>
        <taxon>Methanobacteriota</taxon>
        <taxon>Stenosarchaea group</taxon>
        <taxon>Candidatus Methanofastidiosia</taxon>
        <taxon>Candidatus Methanofastidiosales</taxon>
        <taxon>Candidatus Methanofastidiosaceae</taxon>
        <taxon>Candidatus Methanofastidiosum</taxon>
    </lineage>
</organism>
<dbReference type="InterPro" id="IPR011460">
    <property type="entry name" value="Lcl_C"/>
</dbReference>
<dbReference type="PATRIC" id="fig|1705409.3.peg.1027"/>
<proteinExistence type="predicted"/>
<gene>
    <name evidence="2" type="ORF">AMQ22_00995</name>
</gene>
<dbReference type="EMBL" id="LNGC01000034">
    <property type="protein sequence ID" value="KYC52091.1"/>
    <property type="molecule type" value="Genomic_DNA"/>
</dbReference>
<feature type="domain" description="Lcl C-terminal" evidence="1">
    <location>
        <begin position="260"/>
        <end position="372"/>
    </location>
</feature>
<evidence type="ECO:0000313" key="3">
    <source>
        <dbReference type="Proteomes" id="UP000075398"/>
    </source>
</evidence>
<sequence length="434" mass="48098">MTCILILGVILSVVGCLSSEKQSNIEEINQVQEVEKQTENILPSNTNLNNTSLPNPIVDTGQTKCYDNTRQITCPEVGEAFYGQDAQYLGDKPAYKDNGDGTITDLNTGLMWQKDPGEKMTYNEAVSRADSFSLAGYNDWRLPTIKELYSLILFSGLDPSVEMTSSNNLEPFIDTNYFVFEYGDTTAGERIIDSQFLSSTKYVSGTMPTRDETAFGVNFADGRIKGYGLILRGSEKEFYVIYVRGNPNYGINDFVDNGDGTITDKATGLMWQKADSGKSMSWEDALVYAENINLAGYSDWRMPNAKELQSLVDYTRSPSTTNSPAIDPIFETSQIKDEGGNTNYPFYWTSTTHANFIGGNYAAYVAFGEALGWMKDQRGQYVLTDVHGAGAQRSDPKSGNPADYPYGHGPQGDVIRIYNYVRCVRDGNTTIVQN</sequence>
<protein>
    <recommendedName>
        <fullName evidence="1">Lcl C-terminal domain-containing protein</fullName>
    </recommendedName>
</protein>
<dbReference type="Proteomes" id="UP000075398">
    <property type="component" value="Unassembled WGS sequence"/>
</dbReference>
<name>A0A150J4F9_9EURY</name>
<dbReference type="Pfam" id="PF07603">
    <property type="entry name" value="Lcl_C"/>
    <property type="match status" value="2"/>
</dbReference>
<reference evidence="2 3" key="1">
    <citation type="journal article" date="2016" name="ISME J.">
        <title>Chasing the elusive Euryarchaeota class WSA2: genomes reveal a uniquely fastidious methyl-reducing methanogen.</title>
        <authorList>
            <person name="Nobu M.K."/>
            <person name="Narihiro T."/>
            <person name="Kuroda K."/>
            <person name="Mei R."/>
            <person name="Liu W.T."/>
        </authorList>
    </citation>
    <scope>NUCLEOTIDE SEQUENCE [LARGE SCALE GENOMIC DNA]</scope>
    <source>
        <strain evidence="2">U1lsi0528_Bin055</strain>
    </source>
</reference>
<accession>A0A150J4F9</accession>
<evidence type="ECO:0000259" key="1">
    <source>
        <dbReference type="Pfam" id="PF07603"/>
    </source>
</evidence>
<dbReference type="PANTHER" id="PTHR35812:SF1">
    <property type="entry name" value="LIPOPROTEIN"/>
    <property type="match status" value="1"/>
</dbReference>
<feature type="domain" description="Lcl C-terminal" evidence="1">
    <location>
        <begin position="101"/>
        <end position="244"/>
    </location>
</feature>
<dbReference type="PANTHER" id="PTHR35812">
    <property type="entry name" value="LIPOPROTEIN"/>
    <property type="match status" value="1"/>
</dbReference>
<comment type="caution">
    <text evidence="2">The sequence shown here is derived from an EMBL/GenBank/DDBJ whole genome shotgun (WGS) entry which is preliminary data.</text>
</comment>
<dbReference type="AlphaFoldDB" id="A0A150J4F9"/>